<dbReference type="SMART" id="SM00267">
    <property type="entry name" value="GGDEF"/>
    <property type="match status" value="1"/>
</dbReference>
<dbReference type="InterPro" id="IPR050469">
    <property type="entry name" value="Diguanylate_Cyclase"/>
</dbReference>
<dbReference type="InterPro" id="IPR043128">
    <property type="entry name" value="Rev_trsase/Diguanyl_cyclase"/>
</dbReference>
<proteinExistence type="predicted"/>
<gene>
    <name evidence="7" type="ORF">ACFFH4_10855</name>
</gene>
<feature type="domain" description="GGDEF" evidence="6">
    <location>
        <begin position="279"/>
        <end position="410"/>
    </location>
</feature>
<keyword evidence="8" id="KW-1185">Reference proteome</keyword>
<comment type="subcellular location">
    <subcellularLocation>
        <location evidence="1">Cell membrane</location>
    </subcellularLocation>
</comment>
<dbReference type="SUPFAM" id="SSF158472">
    <property type="entry name" value="HAMP domain-like"/>
    <property type="match status" value="1"/>
</dbReference>
<keyword evidence="4" id="KW-1133">Transmembrane helix</keyword>
<protein>
    <submittedName>
        <fullName evidence="7">Diguanylate cyclase</fullName>
        <ecNumber evidence="7">2.7.7.65</ecNumber>
    </submittedName>
</protein>
<keyword evidence="3 4" id="KW-0472">Membrane</keyword>
<dbReference type="EC" id="2.7.7.65" evidence="7"/>
<dbReference type="Pfam" id="PF00672">
    <property type="entry name" value="HAMP"/>
    <property type="match status" value="1"/>
</dbReference>
<dbReference type="Gene3D" id="6.10.340.10">
    <property type="match status" value="1"/>
</dbReference>
<dbReference type="CDD" id="cd06225">
    <property type="entry name" value="HAMP"/>
    <property type="match status" value="1"/>
</dbReference>
<evidence type="ECO:0000256" key="2">
    <source>
        <dbReference type="ARBA" id="ARBA00022475"/>
    </source>
</evidence>
<dbReference type="Gene3D" id="3.30.70.270">
    <property type="match status" value="1"/>
</dbReference>
<feature type="transmembrane region" description="Helical" evidence="4">
    <location>
        <begin position="7"/>
        <end position="30"/>
    </location>
</feature>
<dbReference type="Pfam" id="PF00990">
    <property type="entry name" value="GGDEF"/>
    <property type="match status" value="1"/>
</dbReference>
<dbReference type="GO" id="GO:0052621">
    <property type="term" value="F:diguanylate cyclase activity"/>
    <property type="evidence" value="ECO:0007669"/>
    <property type="project" value="UniProtKB-EC"/>
</dbReference>
<evidence type="ECO:0000259" key="5">
    <source>
        <dbReference type="PROSITE" id="PS50885"/>
    </source>
</evidence>
<dbReference type="InterPro" id="IPR000160">
    <property type="entry name" value="GGDEF_dom"/>
</dbReference>
<comment type="caution">
    <text evidence="7">The sequence shown here is derived from an EMBL/GenBank/DDBJ whole genome shotgun (WGS) entry which is preliminary data.</text>
</comment>
<dbReference type="InterPro" id="IPR003660">
    <property type="entry name" value="HAMP_dom"/>
</dbReference>
<keyword evidence="7" id="KW-0548">Nucleotidyltransferase</keyword>
<keyword evidence="7" id="KW-0808">Transferase</keyword>
<dbReference type="NCBIfam" id="TIGR00254">
    <property type="entry name" value="GGDEF"/>
    <property type="match status" value="1"/>
</dbReference>
<evidence type="ECO:0000313" key="8">
    <source>
        <dbReference type="Proteomes" id="UP001589833"/>
    </source>
</evidence>
<dbReference type="InterPro" id="IPR029787">
    <property type="entry name" value="Nucleotide_cyclase"/>
</dbReference>
<dbReference type="RefSeq" id="WP_273841389.1">
    <property type="nucleotide sequence ID" value="NZ_JAQQWT010000004.1"/>
</dbReference>
<evidence type="ECO:0000313" key="7">
    <source>
        <dbReference type="EMBL" id="MFC0559547.1"/>
    </source>
</evidence>
<keyword evidence="2" id="KW-1003">Cell membrane</keyword>
<reference evidence="7 8" key="1">
    <citation type="submission" date="2024-09" db="EMBL/GenBank/DDBJ databases">
        <authorList>
            <person name="Sun Q."/>
            <person name="Mori K."/>
        </authorList>
    </citation>
    <scope>NUCLEOTIDE SEQUENCE [LARGE SCALE GENOMIC DNA]</scope>
    <source>
        <strain evidence="7 8">NCAIM B.02301</strain>
    </source>
</reference>
<dbReference type="Proteomes" id="UP001589833">
    <property type="component" value="Unassembled WGS sequence"/>
</dbReference>
<evidence type="ECO:0000256" key="1">
    <source>
        <dbReference type="ARBA" id="ARBA00004236"/>
    </source>
</evidence>
<dbReference type="SMART" id="SM00304">
    <property type="entry name" value="HAMP"/>
    <property type="match status" value="1"/>
</dbReference>
<dbReference type="PANTHER" id="PTHR45138">
    <property type="entry name" value="REGULATORY COMPONENTS OF SENSORY TRANSDUCTION SYSTEM"/>
    <property type="match status" value="1"/>
</dbReference>
<evidence type="ECO:0000256" key="4">
    <source>
        <dbReference type="SAM" id="Phobius"/>
    </source>
</evidence>
<dbReference type="PANTHER" id="PTHR45138:SF9">
    <property type="entry name" value="DIGUANYLATE CYCLASE DGCM-RELATED"/>
    <property type="match status" value="1"/>
</dbReference>
<dbReference type="EMBL" id="JBHLTR010000013">
    <property type="protein sequence ID" value="MFC0559547.1"/>
    <property type="molecule type" value="Genomic_DNA"/>
</dbReference>
<name>A0ABV6NFK0_9BACI</name>
<organism evidence="7 8">
    <name type="scientific">Halalkalibacter alkalisediminis</name>
    <dbReference type="NCBI Taxonomy" id="935616"/>
    <lineage>
        <taxon>Bacteria</taxon>
        <taxon>Bacillati</taxon>
        <taxon>Bacillota</taxon>
        <taxon>Bacilli</taxon>
        <taxon>Bacillales</taxon>
        <taxon>Bacillaceae</taxon>
        <taxon>Halalkalibacter</taxon>
    </lineage>
</organism>
<evidence type="ECO:0000256" key="3">
    <source>
        <dbReference type="ARBA" id="ARBA00023136"/>
    </source>
</evidence>
<dbReference type="PROSITE" id="PS50887">
    <property type="entry name" value="GGDEF"/>
    <property type="match status" value="1"/>
</dbReference>
<feature type="domain" description="HAMP" evidence="5">
    <location>
        <begin position="189"/>
        <end position="242"/>
    </location>
</feature>
<accession>A0ABV6NFK0</accession>
<sequence length="410" mass="46618">MNLQMKFLLHTAVSILIALIIMSLIILKLFEMQVTASEFSNKLLDVEQLNSSLVSYQQSLENYGKNPTESNRLNTISKFNTFLVEVENSNQLQVTDERDQERIELFLKKVARITEKMQVVTEDENVTVAIQLSSIINGVINDVHILSHSLQHQYDVYSKQNNREIISLFIVSGVTLLLVASIYTYILTRKIVKPIQLLNEYSKRIADGDLEIKELELKSKDEIGQLTKSFNTMRQNLFTHVKKLQQNADELHTLANTDELTKLYNRRYFMSAVKQMEGQSFSVILFDIDNFKRINDTYGHIVGDKMIVHVATILKSVVPEECICGRFGGEEFIVLLPKAVRIEAMKQAENLRFIIEQSTVLVDEKLLSVTCSFGVADSTKTNDVLSVVQQADTGLYLAKENGKNLVEVVV</sequence>
<evidence type="ECO:0000259" key="6">
    <source>
        <dbReference type="PROSITE" id="PS50887"/>
    </source>
</evidence>
<keyword evidence="4" id="KW-0812">Transmembrane</keyword>
<dbReference type="CDD" id="cd01949">
    <property type="entry name" value="GGDEF"/>
    <property type="match status" value="1"/>
</dbReference>
<feature type="transmembrane region" description="Helical" evidence="4">
    <location>
        <begin position="165"/>
        <end position="186"/>
    </location>
</feature>
<dbReference type="PROSITE" id="PS50885">
    <property type="entry name" value="HAMP"/>
    <property type="match status" value="1"/>
</dbReference>
<dbReference type="SUPFAM" id="SSF55073">
    <property type="entry name" value="Nucleotide cyclase"/>
    <property type="match status" value="1"/>
</dbReference>